<organism evidence="1 2">
    <name type="scientific">Sphaerodactylus townsendi</name>
    <dbReference type="NCBI Taxonomy" id="933632"/>
    <lineage>
        <taxon>Eukaryota</taxon>
        <taxon>Metazoa</taxon>
        <taxon>Chordata</taxon>
        <taxon>Craniata</taxon>
        <taxon>Vertebrata</taxon>
        <taxon>Euteleostomi</taxon>
        <taxon>Lepidosauria</taxon>
        <taxon>Squamata</taxon>
        <taxon>Bifurcata</taxon>
        <taxon>Gekkota</taxon>
        <taxon>Sphaerodactylidae</taxon>
        <taxon>Sphaerodactylus</taxon>
    </lineage>
</organism>
<comment type="caution">
    <text evidence="1">The sequence shown here is derived from an EMBL/GenBank/DDBJ whole genome shotgun (WGS) entry which is preliminary data.</text>
</comment>
<evidence type="ECO:0000313" key="1">
    <source>
        <dbReference type="EMBL" id="KAH7999737.1"/>
    </source>
</evidence>
<accession>A0ACB8F3S7</accession>
<gene>
    <name evidence="1" type="ORF">K3G42_018028</name>
</gene>
<sequence>MRFELQAIQHQLTVLGVAQPTAGARALNQAAQGGVKGGVAGAGQGATTDQAGPAPPAPRLRKRYVPKLTLGGSLPRESMSPPAAPSALVADYGTEFWQLASHLCNWPERIFIHMFKDGLDAEVLQWARVSGDPDTFMGSICLVGDSEGCLKEVQCAEQ</sequence>
<reference evidence="1" key="1">
    <citation type="submission" date="2021-08" db="EMBL/GenBank/DDBJ databases">
        <title>The first chromosome-level gecko genome reveals the dynamic sex chromosomes of Neotropical dwarf geckos (Sphaerodactylidae: Sphaerodactylus).</title>
        <authorList>
            <person name="Pinto B.J."/>
            <person name="Keating S.E."/>
            <person name="Gamble T."/>
        </authorList>
    </citation>
    <scope>NUCLEOTIDE SEQUENCE</scope>
    <source>
        <strain evidence="1">TG3544</strain>
    </source>
</reference>
<dbReference type="Proteomes" id="UP000827872">
    <property type="component" value="Linkage Group LG05"/>
</dbReference>
<keyword evidence="2" id="KW-1185">Reference proteome</keyword>
<evidence type="ECO:0000313" key="2">
    <source>
        <dbReference type="Proteomes" id="UP000827872"/>
    </source>
</evidence>
<protein>
    <submittedName>
        <fullName evidence="1">Uncharacterized protein</fullName>
    </submittedName>
</protein>
<proteinExistence type="predicted"/>
<dbReference type="EMBL" id="CM037618">
    <property type="protein sequence ID" value="KAH7999737.1"/>
    <property type="molecule type" value="Genomic_DNA"/>
</dbReference>
<name>A0ACB8F3S7_9SAUR</name>